<keyword evidence="2" id="KW-0479">Metal-binding</keyword>
<dbReference type="PANTHER" id="PTHR43687:SF1">
    <property type="entry name" value="FERREDOXIN III"/>
    <property type="match status" value="1"/>
</dbReference>
<dbReference type="GO" id="GO:0051539">
    <property type="term" value="F:4 iron, 4 sulfur cluster binding"/>
    <property type="evidence" value="ECO:0007669"/>
    <property type="project" value="UniProtKB-KW"/>
</dbReference>
<accession>A0A0W1JLK4</accession>
<dbReference type="Gene3D" id="3.30.70.20">
    <property type="match status" value="2"/>
</dbReference>
<dbReference type="InterPro" id="IPR017896">
    <property type="entry name" value="4Fe4S_Fe-S-bd"/>
</dbReference>
<name>A0A0W1JLK4_DESHA</name>
<comment type="caution">
    <text evidence="6">The sequence shown here is derived from an EMBL/GenBank/DDBJ whole genome shotgun (WGS) entry which is preliminary data.</text>
</comment>
<dbReference type="SUPFAM" id="SSF54862">
    <property type="entry name" value="4Fe-4S ferredoxins"/>
    <property type="match status" value="2"/>
</dbReference>
<evidence type="ECO:0000256" key="1">
    <source>
        <dbReference type="ARBA" id="ARBA00022485"/>
    </source>
</evidence>
<dbReference type="Proteomes" id="UP000054623">
    <property type="component" value="Unassembled WGS sequence"/>
</dbReference>
<sequence length="385" mass="43332">MLFNQGYSIKIAENRCLNQRHSDVECNHCSRNCPSDAIINHNAGVLLDAERCSGCGVCLIDCPTQVFSSNQWDETTILQDVLAEGWKITEFFCGVHPAPFKKEKSQTRGAVQIPACLSAISKGAWYELGLRTEIELHVEACEDCPMKNVLERLKYNIGLASEWLEASGHPAEISTIFESQAAIVKKNLKALETGLKATSRRDFFLALVGKGKPKTKEIPDRSQSFSSDLNCEREDSLLADWQKRLAKVYPQNMIEGYGQPAYWPTIKKSKDCVNCGMCAAVCPTKTLQIVMDGNCCTHYFTSGLCIDCRICQLFCPREAISRDREKVENPFALTPLFSAPSINCERCNFITFTNSDNLCYWCKEEVAIDNDFKETCRKIFLNMKK</sequence>
<organism evidence="6 7">
    <name type="scientific">Desulfitobacterium hafniense</name>
    <name type="common">Desulfitobacterium frappieri</name>
    <dbReference type="NCBI Taxonomy" id="49338"/>
    <lineage>
        <taxon>Bacteria</taxon>
        <taxon>Bacillati</taxon>
        <taxon>Bacillota</taxon>
        <taxon>Clostridia</taxon>
        <taxon>Eubacteriales</taxon>
        <taxon>Desulfitobacteriaceae</taxon>
        <taxon>Desulfitobacterium</taxon>
    </lineage>
</organism>
<dbReference type="PROSITE" id="PS51379">
    <property type="entry name" value="4FE4S_FER_2"/>
    <property type="match status" value="3"/>
</dbReference>
<dbReference type="InterPro" id="IPR017900">
    <property type="entry name" value="4Fe4S_Fe_S_CS"/>
</dbReference>
<gene>
    <name evidence="6" type="ORF">AT727_19820</name>
</gene>
<evidence type="ECO:0000256" key="4">
    <source>
        <dbReference type="ARBA" id="ARBA00023014"/>
    </source>
</evidence>
<keyword evidence="4" id="KW-0411">Iron-sulfur</keyword>
<evidence type="ECO:0000313" key="7">
    <source>
        <dbReference type="Proteomes" id="UP000054623"/>
    </source>
</evidence>
<evidence type="ECO:0000256" key="3">
    <source>
        <dbReference type="ARBA" id="ARBA00023004"/>
    </source>
</evidence>
<feature type="domain" description="4Fe-4S ferredoxin-type" evidence="5">
    <location>
        <begin position="43"/>
        <end position="72"/>
    </location>
</feature>
<dbReference type="GO" id="GO:0046872">
    <property type="term" value="F:metal ion binding"/>
    <property type="evidence" value="ECO:0007669"/>
    <property type="project" value="UniProtKB-KW"/>
</dbReference>
<evidence type="ECO:0000313" key="6">
    <source>
        <dbReference type="EMBL" id="KTE92434.1"/>
    </source>
</evidence>
<protein>
    <submittedName>
        <fullName evidence="6">(4Fe-4S)-binding protein</fullName>
    </submittedName>
</protein>
<keyword evidence="1" id="KW-0004">4Fe-4S</keyword>
<proteinExistence type="predicted"/>
<dbReference type="InterPro" id="IPR050572">
    <property type="entry name" value="Fe-S_Ferredoxin"/>
</dbReference>
<evidence type="ECO:0000256" key="2">
    <source>
        <dbReference type="ARBA" id="ARBA00022723"/>
    </source>
</evidence>
<reference evidence="6 7" key="1">
    <citation type="submission" date="2015-12" db="EMBL/GenBank/DDBJ databases">
        <title>Draft Genome Sequence of Desulfitobacterium hafniense Strain DH, a Sulfate-reducing Bacterium Isolated from Paddy Soils.</title>
        <authorList>
            <person name="Bao P."/>
            <person name="Zhang X."/>
            <person name="Li G."/>
        </authorList>
    </citation>
    <scope>NUCLEOTIDE SEQUENCE [LARGE SCALE GENOMIC DNA]</scope>
    <source>
        <strain evidence="6 7">DH</strain>
    </source>
</reference>
<dbReference type="PANTHER" id="PTHR43687">
    <property type="entry name" value="ADENYLYLSULFATE REDUCTASE, BETA SUBUNIT"/>
    <property type="match status" value="1"/>
</dbReference>
<dbReference type="OrthoDB" id="9672at2"/>
<dbReference type="PROSITE" id="PS00198">
    <property type="entry name" value="4FE4S_FER_1"/>
    <property type="match status" value="2"/>
</dbReference>
<dbReference type="RefSeq" id="WP_058491050.1">
    <property type="nucleotide sequence ID" value="NZ_LOCK01000015.1"/>
</dbReference>
<feature type="domain" description="4Fe-4S ferredoxin-type" evidence="5">
    <location>
        <begin position="296"/>
        <end position="325"/>
    </location>
</feature>
<keyword evidence="3" id="KW-0408">Iron</keyword>
<dbReference type="AlphaFoldDB" id="A0A0W1JLK4"/>
<dbReference type="EMBL" id="LOCK01000015">
    <property type="protein sequence ID" value="KTE92434.1"/>
    <property type="molecule type" value="Genomic_DNA"/>
</dbReference>
<feature type="domain" description="4Fe-4S ferredoxin-type" evidence="5">
    <location>
        <begin position="262"/>
        <end position="292"/>
    </location>
</feature>
<evidence type="ECO:0000259" key="5">
    <source>
        <dbReference type="PROSITE" id="PS51379"/>
    </source>
</evidence>
<dbReference type="Pfam" id="PF00037">
    <property type="entry name" value="Fer4"/>
    <property type="match status" value="1"/>
</dbReference>